<proteinExistence type="predicted"/>
<keyword evidence="4" id="KW-1185">Reference proteome</keyword>
<sequence>MPNPIAVLVEDDPQQAESSLSILEASRFDARSFESIGPVLEYINTSSELVDLFVLDRRLPVIAGQPASDELGDELLRIVRSKYPDARLIVFTGFATIPHLQDALQGGGQLPAQGSDPIDRVTVLQKNQSLEFKRHVEEYRKLLQDLEDVEVIFLESDGPDRLDNRALRRLAFEYRAVSIRVTPLAGGLTGAKVWRCELHRAEGHIATVIAKRVNKATVPGGLPDLLPRGVTTSTTATLSGLMAGSCLNVLQVAGPTTYSLMSVLGEDPTRAVDLARPVWDALRGIADQSRTLPVSEICVSLLAWDSLSDLLRKHGVEVPSGTLTATVRVGARHGDLHPGNILIDNDQGVLIDFDSATFAGAALDPVTMLISTLVHPDSPIRGASWPGPIEIAETFGTPDFGRGHPCEVWFREVLAWAADSRASEREFWALVLAYSARQLRYADVLSNADTVDRVVAIARRATVVLSAS</sequence>
<reference evidence="4" key="1">
    <citation type="journal article" date="2019" name="Int. J. Syst. Evol. Microbiol.">
        <title>The Global Catalogue of Microorganisms (GCM) 10K type strain sequencing project: providing services to taxonomists for standard genome sequencing and annotation.</title>
        <authorList>
            <consortium name="The Broad Institute Genomics Platform"/>
            <consortium name="The Broad Institute Genome Sequencing Center for Infectious Disease"/>
            <person name="Wu L."/>
            <person name="Ma J."/>
        </authorList>
    </citation>
    <scope>NUCLEOTIDE SEQUENCE [LARGE SCALE GENOMIC DNA]</scope>
    <source>
        <strain evidence="4">CCM 7044</strain>
    </source>
</reference>
<feature type="modified residue" description="4-aspartylphosphate" evidence="1">
    <location>
        <position position="56"/>
    </location>
</feature>
<dbReference type="SUPFAM" id="SSF56112">
    <property type="entry name" value="Protein kinase-like (PK-like)"/>
    <property type="match status" value="1"/>
</dbReference>
<name>A0ABW5W002_9MICO</name>
<dbReference type="Gene3D" id="3.40.50.2300">
    <property type="match status" value="1"/>
</dbReference>
<dbReference type="InterPro" id="IPR002575">
    <property type="entry name" value="Aminoglycoside_PTrfase"/>
</dbReference>
<dbReference type="InterPro" id="IPR001789">
    <property type="entry name" value="Sig_transdc_resp-reg_receiver"/>
</dbReference>
<dbReference type="Gene3D" id="3.90.1200.10">
    <property type="match status" value="1"/>
</dbReference>
<dbReference type="InterPro" id="IPR011009">
    <property type="entry name" value="Kinase-like_dom_sf"/>
</dbReference>
<dbReference type="EMBL" id="JBHUOG010000002">
    <property type="protein sequence ID" value="MFD2796499.1"/>
    <property type="molecule type" value="Genomic_DNA"/>
</dbReference>
<comment type="caution">
    <text evidence="3">The sequence shown here is derived from an EMBL/GenBank/DDBJ whole genome shotgun (WGS) entry which is preliminary data.</text>
</comment>
<dbReference type="Proteomes" id="UP001597479">
    <property type="component" value="Unassembled WGS sequence"/>
</dbReference>
<protein>
    <submittedName>
        <fullName evidence="3">Phosphotransferase</fullName>
    </submittedName>
</protein>
<feature type="domain" description="Response regulatory" evidence="2">
    <location>
        <begin position="5"/>
        <end position="125"/>
    </location>
</feature>
<dbReference type="SUPFAM" id="SSF52172">
    <property type="entry name" value="CheY-like"/>
    <property type="match status" value="1"/>
</dbReference>
<gene>
    <name evidence="3" type="ORF">ACFS27_23255</name>
</gene>
<accession>A0ABW5W002</accession>
<evidence type="ECO:0000313" key="3">
    <source>
        <dbReference type="EMBL" id="MFD2796499.1"/>
    </source>
</evidence>
<dbReference type="Pfam" id="PF01636">
    <property type="entry name" value="APH"/>
    <property type="match status" value="1"/>
</dbReference>
<evidence type="ECO:0000256" key="1">
    <source>
        <dbReference type="PROSITE-ProRule" id="PRU00169"/>
    </source>
</evidence>
<dbReference type="InterPro" id="IPR011006">
    <property type="entry name" value="CheY-like_superfamily"/>
</dbReference>
<dbReference type="PROSITE" id="PS50110">
    <property type="entry name" value="RESPONSE_REGULATORY"/>
    <property type="match status" value="1"/>
</dbReference>
<dbReference type="CDD" id="cd00156">
    <property type="entry name" value="REC"/>
    <property type="match status" value="1"/>
</dbReference>
<evidence type="ECO:0000259" key="2">
    <source>
        <dbReference type="PROSITE" id="PS50110"/>
    </source>
</evidence>
<evidence type="ECO:0000313" key="4">
    <source>
        <dbReference type="Proteomes" id="UP001597479"/>
    </source>
</evidence>
<organism evidence="3 4">
    <name type="scientific">Promicromonospora vindobonensis</name>
    <dbReference type="NCBI Taxonomy" id="195748"/>
    <lineage>
        <taxon>Bacteria</taxon>
        <taxon>Bacillati</taxon>
        <taxon>Actinomycetota</taxon>
        <taxon>Actinomycetes</taxon>
        <taxon>Micrococcales</taxon>
        <taxon>Promicromonosporaceae</taxon>
        <taxon>Promicromonospora</taxon>
    </lineage>
</organism>
<keyword evidence="1" id="KW-0597">Phosphoprotein</keyword>
<dbReference type="RefSeq" id="WP_377188185.1">
    <property type="nucleotide sequence ID" value="NZ_JBHUOG010000002.1"/>
</dbReference>